<gene>
    <name evidence="2" type="ORF">B6N60_01451</name>
</gene>
<dbReference type="KEGG" id="rsin:B6N60_01451"/>
<dbReference type="EMBL" id="CP021056">
    <property type="protein sequence ID" value="QXE22765.1"/>
    <property type="molecule type" value="Genomic_DNA"/>
</dbReference>
<evidence type="ECO:0000313" key="2">
    <source>
        <dbReference type="EMBL" id="QXE22765.1"/>
    </source>
</evidence>
<dbReference type="Pfam" id="PF09204">
    <property type="entry name" value="Colicin_immun"/>
    <property type="match status" value="1"/>
</dbReference>
<dbReference type="Proteomes" id="UP000683511">
    <property type="component" value="Chromosome"/>
</dbReference>
<evidence type="ECO:0000313" key="3">
    <source>
        <dbReference type="Proteomes" id="UP000683511"/>
    </source>
</evidence>
<dbReference type="GO" id="GO:0030153">
    <property type="term" value="P:bacteriocin immunity"/>
    <property type="evidence" value="ECO:0007669"/>
    <property type="project" value="InterPro"/>
</dbReference>
<accession>A0A975T638</accession>
<dbReference type="AlphaFoldDB" id="A0A975T638"/>
<proteinExistence type="predicted"/>
<keyword evidence="3" id="KW-1185">Reference proteome</keyword>
<name>A0A975T638_9NOST</name>
<evidence type="ECO:0000259" key="1">
    <source>
        <dbReference type="Pfam" id="PF09204"/>
    </source>
</evidence>
<dbReference type="InterPro" id="IPR015287">
    <property type="entry name" value="Colicin_D_immunity_dom"/>
</dbReference>
<feature type="domain" description="Colicin D immunity protein" evidence="1">
    <location>
        <begin position="2"/>
        <end position="57"/>
    </location>
</feature>
<organism evidence="2 3">
    <name type="scientific">Richelia sinica FACHB-800</name>
    <dbReference type="NCBI Taxonomy" id="1357546"/>
    <lineage>
        <taxon>Bacteria</taxon>
        <taxon>Bacillati</taxon>
        <taxon>Cyanobacteriota</taxon>
        <taxon>Cyanophyceae</taxon>
        <taxon>Nostocales</taxon>
        <taxon>Nostocaceae</taxon>
        <taxon>Richelia</taxon>
    </lineage>
</organism>
<protein>
    <recommendedName>
        <fullName evidence="1">Colicin D immunity protein domain-containing protein</fullName>
    </recommendedName>
</protein>
<sequence>MFKVENNFSSKKQFNILDKLFADVDAYCSDSDLIEDPEFDITEEELRLSAKEALNQLEELASV</sequence>
<reference evidence="2" key="1">
    <citation type="submission" date="2017-04" db="EMBL/GenBank/DDBJ databases">
        <title>Genome deletions in a multicellular cyanobacterial endosymbiont for morphological adaptation in marine diatoms.</title>
        <authorList>
            <person name="Wang Y."/>
            <person name="Gao H."/>
            <person name="Li R."/>
            <person name="Xu X."/>
        </authorList>
    </citation>
    <scope>NUCLEOTIDE SEQUENCE</scope>
    <source>
        <strain evidence="2">FACHB 800</strain>
    </source>
</reference>
<dbReference type="GO" id="GO:0015643">
    <property type="term" value="F:toxic substance binding"/>
    <property type="evidence" value="ECO:0007669"/>
    <property type="project" value="InterPro"/>
</dbReference>